<accession>A0A7R9J9D4</accession>
<evidence type="ECO:0000313" key="3">
    <source>
        <dbReference type="EMBL" id="CAD7575132.1"/>
    </source>
</evidence>
<comment type="caution">
    <text evidence="1">Lacks conserved residue(s) required for the propagation of feature annotation.</text>
</comment>
<dbReference type="AlphaFoldDB" id="A0A7R9J9D4"/>
<dbReference type="EMBL" id="OE182950">
    <property type="protein sequence ID" value="CAD7575132.1"/>
    <property type="molecule type" value="Genomic_DNA"/>
</dbReference>
<dbReference type="GO" id="GO:0004198">
    <property type="term" value="F:calcium-dependent cysteine-type endopeptidase activity"/>
    <property type="evidence" value="ECO:0007669"/>
    <property type="project" value="InterPro"/>
</dbReference>
<proteinExistence type="predicted"/>
<reference evidence="3" key="1">
    <citation type="submission" date="2020-11" db="EMBL/GenBank/DDBJ databases">
        <authorList>
            <person name="Tran Van P."/>
        </authorList>
    </citation>
    <scope>NUCLEOTIDE SEQUENCE</scope>
</reference>
<evidence type="ECO:0000259" key="2">
    <source>
        <dbReference type="PROSITE" id="PS50203"/>
    </source>
</evidence>
<evidence type="ECO:0000256" key="1">
    <source>
        <dbReference type="PROSITE-ProRule" id="PRU00239"/>
    </source>
</evidence>
<dbReference type="PANTHER" id="PTHR46298">
    <property type="entry name" value="ANDROGLOBIN"/>
    <property type="match status" value="1"/>
</dbReference>
<dbReference type="PANTHER" id="PTHR46298:SF1">
    <property type="entry name" value="ANDROGLOBIN"/>
    <property type="match status" value="1"/>
</dbReference>
<dbReference type="InterPro" id="IPR053033">
    <property type="entry name" value="Androglobin-like"/>
</dbReference>
<name>A0A7R9J9D4_TIMCA</name>
<feature type="domain" description="Calpain catalytic" evidence="2">
    <location>
        <begin position="201"/>
        <end position="418"/>
    </location>
</feature>
<gene>
    <name evidence="3" type="ORF">TCMB3V08_LOCUS7730</name>
</gene>
<dbReference type="SUPFAM" id="SSF54001">
    <property type="entry name" value="Cysteine proteinases"/>
    <property type="match status" value="1"/>
</dbReference>
<dbReference type="InterPro" id="IPR001300">
    <property type="entry name" value="Peptidase_C2_calpain_cat"/>
</dbReference>
<dbReference type="Pfam" id="PF00648">
    <property type="entry name" value="Peptidase_C2"/>
    <property type="match status" value="1"/>
</dbReference>
<dbReference type="InterPro" id="IPR038765">
    <property type="entry name" value="Papain-like_cys_pep_sf"/>
</dbReference>
<dbReference type="GO" id="GO:0006508">
    <property type="term" value="P:proteolysis"/>
    <property type="evidence" value="ECO:0007669"/>
    <property type="project" value="InterPro"/>
</dbReference>
<organism evidence="3">
    <name type="scientific">Timema californicum</name>
    <name type="common">California timema</name>
    <name type="synonym">Walking stick</name>
    <dbReference type="NCBI Taxonomy" id="61474"/>
    <lineage>
        <taxon>Eukaryota</taxon>
        <taxon>Metazoa</taxon>
        <taxon>Ecdysozoa</taxon>
        <taxon>Arthropoda</taxon>
        <taxon>Hexapoda</taxon>
        <taxon>Insecta</taxon>
        <taxon>Pterygota</taxon>
        <taxon>Neoptera</taxon>
        <taxon>Polyneoptera</taxon>
        <taxon>Phasmatodea</taxon>
        <taxon>Timematodea</taxon>
        <taxon>Timematoidea</taxon>
        <taxon>Timematidae</taxon>
        <taxon>Timema</taxon>
    </lineage>
</organism>
<sequence>MTAFLLMDLLATTGRTSIKKKSESLDATKTSSNNLALSYFIPPWPEWIDAEINVEKWDANVGFPARSKEKSKASSVSNVSFEDPCGHGFLPEGIVAYKWKRITTFTFKANLIVKPIEHENLTYPDLISSNPHILHNNLMRWIVCSVMNLYHLAEKDPFPVEGECPNYFPTGGRVWKPWHHVYSMCKVGKGQGHKTAANPFGKYIVRLYFMGTWRRITVDDYIPVDQNNRILLPTCDKPYEIWPMILTKALLKIASLVWGHGNNETDFNVVTCLTGWMDHVIDCTKIPIKYSWLVFQKLLMADDEDPEKRYKGFVDNKDLILGNICNLNYVSDEEDSQTEIIGKVAIFGVIHDLTEQIEILEGISPCLSHPVLISDARDITHGYDPERPKIPRWKQYRWKAWAVKKDKTPELIPGVPFWCIQVVIDSDKFTTVSLDLDQRHEEGFRSLKSTWEKEEPGRQKRSVQIRNDFIKHLEEDDTYRLFIDPKIDISRKSNLECLMMSYHKLDDGINNVIVLNDEIQTRLMHEHVDEELKAHEICETFRERLNVESKAQGQRHMLMLRHQDKCQEESKHLMSQWFEGPTYSEYFEMQTDEDKENEEEDAYSGDSEIMAPNGVMVGVCSNRSFSKSGTDVKLLSK</sequence>
<protein>
    <submittedName>
        <fullName evidence="3">(California timema) hypothetical protein</fullName>
    </submittedName>
</protein>
<dbReference type="PROSITE" id="PS50203">
    <property type="entry name" value="CALPAIN_CAT"/>
    <property type="match status" value="1"/>
</dbReference>